<comment type="caution">
    <text evidence="2">The sequence shown here is derived from an EMBL/GenBank/DDBJ whole genome shotgun (WGS) entry which is preliminary data.</text>
</comment>
<accession>A0ABR6RBK8</accession>
<dbReference type="CDD" id="cd12108">
    <property type="entry name" value="Hr-like"/>
    <property type="match status" value="1"/>
</dbReference>
<dbReference type="EMBL" id="JACHKZ010000002">
    <property type="protein sequence ID" value="MBB6576507.1"/>
    <property type="molecule type" value="Genomic_DNA"/>
</dbReference>
<keyword evidence="3" id="KW-1185">Reference proteome</keyword>
<name>A0ABR6RBK8_9BURK</name>
<evidence type="ECO:0000259" key="1">
    <source>
        <dbReference type="Pfam" id="PF01814"/>
    </source>
</evidence>
<dbReference type="Proteomes" id="UP000562492">
    <property type="component" value="Unassembled WGS sequence"/>
</dbReference>
<feature type="domain" description="Hemerythrin-like" evidence="1">
    <location>
        <begin position="21"/>
        <end position="158"/>
    </location>
</feature>
<organism evidence="2 3">
    <name type="scientific">Comamonas odontotermitis</name>
    <dbReference type="NCBI Taxonomy" id="379895"/>
    <lineage>
        <taxon>Bacteria</taxon>
        <taxon>Pseudomonadati</taxon>
        <taxon>Pseudomonadota</taxon>
        <taxon>Betaproteobacteria</taxon>
        <taxon>Burkholderiales</taxon>
        <taxon>Comamonadaceae</taxon>
        <taxon>Comamonas</taxon>
    </lineage>
</organism>
<dbReference type="Pfam" id="PF01814">
    <property type="entry name" value="Hemerythrin"/>
    <property type="match status" value="1"/>
</dbReference>
<dbReference type="Gene3D" id="1.20.120.520">
    <property type="entry name" value="nmb1532 protein domain like"/>
    <property type="match status" value="1"/>
</dbReference>
<sequence length="187" mass="20344">MAVTLQLRTSPSAGFDEPFGMLHACHGRVERTLALLSRLGEHLAAHGGQSPDGQARDAAADVQRYFDVAAPLHHQDEELHVFPVLRAAGNSALADALHAEHERMEALWRPIRADLRAVHAGNTLGGEALADARGRWADFAALYARHITAEEELAYPQAQSCLGLHEQQAMGKDMAQRRGARYPDSAT</sequence>
<protein>
    <submittedName>
        <fullName evidence="2">Hemerythrin-like domain-containing protein</fullName>
    </submittedName>
</protein>
<gene>
    <name evidence="2" type="ORF">HNP33_000555</name>
</gene>
<dbReference type="InterPro" id="IPR012312">
    <property type="entry name" value="Hemerythrin-like"/>
</dbReference>
<evidence type="ECO:0000313" key="2">
    <source>
        <dbReference type="EMBL" id="MBB6576507.1"/>
    </source>
</evidence>
<evidence type="ECO:0000313" key="3">
    <source>
        <dbReference type="Proteomes" id="UP000562492"/>
    </source>
</evidence>
<reference evidence="2 3" key="1">
    <citation type="submission" date="2020-08" db="EMBL/GenBank/DDBJ databases">
        <title>Functional genomics of gut bacteria from endangered species of beetles.</title>
        <authorList>
            <person name="Carlos-Shanley C."/>
        </authorList>
    </citation>
    <scope>NUCLEOTIDE SEQUENCE [LARGE SCALE GENOMIC DNA]</scope>
    <source>
        <strain evidence="2 3">S00124</strain>
    </source>
</reference>
<proteinExistence type="predicted"/>